<dbReference type="Pfam" id="PF08544">
    <property type="entry name" value="GHMP_kinases_C"/>
    <property type="match status" value="1"/>
</dbReference>
<comment type="similarity">
    <text evidence="1 10">Belongs to the GHMP kinase family. IspE subfamily.</text>
</comment>
<dbReference type="NCBIfam" id="NF011202">
    <property type="entry name" value="PRK14608.1"/>
    <property type="match status" value="1"/>
</dbReference>
<dbReference type="InterPro" id="IPR014721">
    <property type="entry name" value="Ribsml_uS5_D2-typ_fold_subgr"/>
</dbReference>
<dbReference type="AlphaFoldDB" id="A0A497VKV2"/>
<dbReference type="Gene3D" id="3.30.230.10">
    <property type="match status" value="1"/>
</dbReference>
<dbReference type="GO" id="GO:0019288">
    <property type="term" value="P:isopentenyl diphosphate biosynthetic process, methylerythritol 4-phosphate pathway"/>
    <property type="evidence" value="ECO:0007669"/>
    <property type="project" value="UniProtKB-UniRule"/>
</dbReference>
<dbReference type="InterPro" id="IPR036554">
    <property type="entry name" value="GHMP_kinase_C_sf"/>
</dbReference>
<evidence type="ECO:0000256" key="6">
    <source>
        <dbReference type="ARBA" id="ARBA00022777"/>
    </source>
</evidence>
<name>A0A497VKV2_9RHOB</name>
<dbReference type="PIRSF" id="PIRSF010376">
    <property type="entry name" value="IspE"/>
    <property type="match status" value="1"/>
</dbReference>
<dbReference type="InterPro" id="IPR020568">
    <property type="entry name" value="Ribosomal_Su5_D2-typ_SF"/>
</dbReference>
<evidence type="ECO:0000256" key="7">
    <source>
        <dbReference type="ARBA" id="ARBA00022840"/>
    </source>
</evidence>
<dbReference type="InterPro" id="IPR006204">
    <property type="entry name" value="GHMP_kinase_N_dom"/>
</dbReference>
<keyword evidence="7 10" id="KW-0067">ATP-binding</keyword>
<sequence length="286" mass="29952">MFEEFAPAKVNLTLHVTGQRPDGYHLLDSLVMFASVGDHLAFKRADTLCLTVDGPEAHAVPTDGNSVLSAASLLDPQSAAHIHLNKTLPVASGIGGGTADAAAAYRGLSKLWGLPAPVPTAQTFAHVAKLGADVPVCLFSRSARMSGIGEQIVFLPDLPTLSAVLVNPRAEVSTPAVFKTIPRKGNAPMAIVPPTFANQAEFVSWLELQRNDMQDAAVAIAPVIAEVLAQIAATTSCQLTRMSGSGATCFGLFPNDQAAQKAAAQISVTHPDWWVQHCTLGNNATS</sequence>
<dbReference type="SUPFAM" id="SSF55060">
    <property type="entry name" value="GHMP Kinase, C-terminal domain"/>
    <property type="match status" value="1"/>
</dbReference>
<dbReference type="GO" id="GO:0016114">
    <property type="term" value="P:terpenoid biosynthetic process"/>
    <property type="evidence" value="ECO:0007669"/>
    <property type="project" value="UniProtKB-UniRule"/>
</dbReference>
<dbReference type="Pfam" id="PF00288">
    <property type="entry name" value="GHMP_kinases_N"/>
    <property type="match status" value="1"/>
</dbReference>
<evidence type="ECO:0000256" key="5">
    <source>
        <dbReference type="ARBA" id="ARBA00022741"/>
    </source>
</evidence>
<dbReference type="PANTHER" id="PTHR43527:SF2">
    <property type="entry name" value="4-DIPHOSPHOCYTIDYL-2-C-METHYL-D-ERYTHRITOL KINASE, CHLOROPLASTIC"/>
    <property type="match status" value="1"/>
</dbReference>
<evidence type="ECO:0000256" key="1">
    <source>
        <dbReference type="ARBA" id="ARBA00009684"/>
    </source>
</evidence>
<keyword evidence="4 10" id="KW-0808">Transferase</keyword>
<comment type="catalytic activity">
    <reaction evidence="10">
        <text>4-CDP-2-C-methyl-D-erythritol + ATP = 4-CDP-2-C-methyl-D-erythritol 2-phosphate + ADP + H(+)</text>
        <dbReference type="Rhea" id="RHEA:18437"/>
        <dbReference type="ChEBI" id="CHEBI:15378"/>
        <dbReference type="ChEBI" id="CHEBI:30616"/>
        <dbReference type="ChEBI" id="CHEBI:57823"/>
        <dbReference type="ChEBI" id="CHEBI:57919"/>
        <dbReference type="ChEBI" id="CHEBI:456216"/>
        <dbReference type="EC" id="2.7.1.148"/>
    </reaction>
</comment>
<dbReference type="PANTHER" id="PTHR43527">
    <property type="entry name" value="4-DIPHOSPHOCYTIDYL-2-C-METHYL-D-ERYTHRITOL KINASE, CHLOROPLASTIC"/>
    <property type="match status" value="1"/>
</dbReference>
<evidence type="ECO:0000256" key="2">
    <source>
        <dbReference type="ARBA" id="ARBA00012052"/>
    </source>
</evidence>
<dbReference type="GO" id="GO:0005524">
    <property type="term" value="F:ATP binding"/>
    <property type="evidence" value="ECO:0007669"/>
    <property type="project" value="UniProtKB-UniRule"/>
</dbReference>
<keyword evidence="8 10" id="KW-0414">Isoprene biosynthesis</keyword>
<keyword evidence="14" id="KW-1185">Reference proteome</keyword>
<dbReference type="OrthoDB" id="9809438at2"/>
<dbReference type="UniPathway" id="UPA00056">
    <property type="reaction ID" value="UER00094"/>
</dbReference>
<organism evidence="13 14">
    <name type="scientific">Litoreibacter meonggei</name>
    <dbReference type="NCBI Taxonomy" id="1049199"/>
    <lineage>
        <taxon>Bacteria</taxon>
        <taxon>Pseudomonadati</taxon>
        <taxon>Pseudomonadota</taxon>
        <taxon>Alphaproteobacteria</taxon>
        <taxon>Rhodobacterales</taxon>
        <taxon>Roseobacteraceae</taxon>
        <taxon>Litoreibacter</taxon>
    </lineage>
</organism>
<dbReference type="RefSeq" id="WP_121027077.1">
    <property type="nucleotide sequence ID" value="NZ_RCCE01000006.1"/>
</dbReference>
<dbReference type="Gene3D" id="3.30.70.890">
    <property type="entry name" value="GHMP kinase, C-terminal domain"/>
    <property type="match status" value="1"/>
</dbReference>
<comment type="function">
    <text evidence="10">Catalyzes the phosphorylation of the position 2 hydroxy group of 4-diphosphocytidyl-2C-methyl-D-erythritol.</text>
</comment>
<dbReference type="EMBL" id="RCCE01000006">
    <property type="protein sequence ID" value="RLJ40845.1"/>
    <property type="molecule type" value="Genomic_DNA"/>
</dbReference>
<evidence type="ECO:0000313" key="13">
    <source>
        <dbReference type="EMBL" id="RLJ40845.1"/>
    </source>
</evidence>
<evidence type="ECO:0000313" key="14">
    <source>
        <dbReference type="Proteomes" id="UP000269157"/>
    </source>
</evidence>
<dbReference type="InterPro" id="IPR013750">
    <property type="entry name" value="GHMP_kinase_C_dom"/>
</dbReference>
<dbReference type="HAMAP" id="MF_00061">
    <property type="entry name" value="IspE"/>
    <property type="match status" value="1"/>
</dbReference>
<feature type="domain" description="GHMP kinase N-terminal" evidence="11">
    <location>
        <begin position="67"/>
        <end position="140"/>
    </location>
</feature>
<reference evidence="13 14" key="1">
    <citation type="submission" date="2018-10" db="EMBL/GenBank/DDBJ databases">
        <title>Genomic Encyclopedia of Archaeal and Bacterial Type Strains, Phase II (KMG-II): from individual species to whole genera.</title>
        <authorList>
            <person name="Goeker M."/>
        </authorList>
    </citation>
    <scope>NUCLEOTIDE SEQUENCE [LARGE SCALE GENOMIC DNA]</scope>
    <source>
        <strain evidence="13 14">DSM 29466</strain>
    </source>
</reference>
<feature type="active site" evidence="10">
    <location>
        <position position="9"/>
    </location>
</feature>
<evidence type="ECO:0000256" key="8">
    <source>
        <dbReference type="ARBA" id="ARBA00023229"/>
    </source>
</evidence>
<comment type="caution">
    <text evidence="10">Lacks conserved residue(s) required for the propagation of feature annotation.</text>
</comment>
<evidence type="ECO:0000256" key="3">
    <source>
        <dbReference type="ARBA" id="ARBA00017473"/>
    </source>
</evidence>
<dbReference type="GO" id="GO:0050515">
    <property type="term" value="F:4-(cytidine 5'-diphospho)-2-C-methyl-D-erythritol kinase activity"/>
    <property type="evidence" value="ECO:0007669"/>
    <property type="project" value="UniProtKB-UniRule"/>
</dbReference>
<feature type="active site" evidence="10">
    <location>
        <position position="133"/>
    </location>
</feature>
<comment type="pathway">
    <text evidence="10">Isoprenoid biosynthesis; isopentenyl diphosphate biosynthesis via DXP pathway; isopentenyl diphosphate from 1-deoxy-D-xylulose 5-phosphate: step 3/6.</text>
</comment>
<protein>
    <recommendedName>
        <fullName evidence="3 10">4-diphosphocytidyl-2-C-methyl-D-erythritol kinase</fullName>
        <shortName evidence="10">CMK</shortName>
        <ecNumber evidence="2 10">2.7.1.148</ecNumber>
    </recommendedName>
    <alternativeName>
        <fullName evidence="9 10">4-(cytidine-5'-diphospho)-2-C-methyl-D-erythritol kinase</fullName>
    </alternativeName>
</protein>
<evidence type="ECO:0000256" key="9">
    <source>
        <dbReference type="ARBA" id="ARBA00032554"/>
    </source>
</evidence>
<dbReference type="InterPro" id="IPR004424">
    <property type="entry name" value="IspE"/>
</dbReference>
<evidence type="ECO:0000256" key="4">
    <source>
        <dbReference type="ARBA" id="ARBA00022679"/>
    </source>
</evidence>
<dbReference type="SUPFAM" id="SSF54211">
    <property type="entry name" value="Ribosomal protein S5 domain 2-like"/>
    <property type="match status" value="1"/>
</dbReference>
<dbReference type="Proteomes" id="UP000269157">
    <property type="component" value="Unassembled WGS sequence"/>
</dbReference>
<feature type="domain" description="GHMP kinase C-terminal" evidence="12">
    <location>
        <begin position="208"/>
        <end position="266"/>
    </location>
</feature>
<gene>
    <name evidence="10" type="primary">ispE</name>
    <name evidence="13" type="ORF">BCF46_3416</name>
</gene>
<keyword evidence="6 10" id="KW-0418">Kinase</keyword>
<dbReference type="EC" id="2.7.1.148" evidence="2 10"/>
<evidence type="ECO:0000259" key="11">
    <source>
        <dbReference type="Pfam" id="PF00288"/>
    </source>
</evidence>
<dbReference type="NCBIfam" id="TIGR00154">
    <property type="entry name" value="ispE"/>
    <property type="match status" value="1"/>
</dbReference>
<evidence type="ECO:0000259" key="12">
    <source>
        <dbReference type="Pfam" id="PF08544"/>
    </source>
</evidence>
<proteinExistence type="inferred from homology"/>
<evidence type="ECO:0000256" key="10">
    <source>
        <dbReference type="HAMAP-Rule" id="MF_00061"/>
    </source>
</evidence>
<comment type="caution">
    <text evidence="13">The sequence shown here is derived from an EMBL/GenBank/DDBJ whole genome shotgun (WGS) entry which is preliminary data.</text>
</comment>
<accession>A0A497VKV2</accession>
<keyword evidence="5 10" id="KW-0547">Nucleotide-binding</keyword>